<dbReference type="Pfam" id="PF09697">
    <property type="entry name" value="Porph_ging"/>
    <property type="match status" value="1"/>
</dbReference>
<dbReference type="Proteomes" id="UP001597459">
    <property type="component" value="Unassembled WGS sequence"/>
</dbReference>
<evidence type="ECO:0000256" key="1">
    <source>
        <dbReference type="SAM" id="SignalP"/>
    </source>
</evidence>
<proteinExistence type="predicted"/>
<comment type="caution">
    <text evidence="2">The sequence shown here is derived from an EMBL/GenBank/DDBJ whole genome shotgun (WGS) entry which is preliminary data.</text>
</comment>
<protein>
    <submittedName>
        <fullName evidence="2">GLPGLI family protein</fullName>
    </submittedName>
</protein>
<reference evidence="3" key="1">
    <citation type="journal article" date="2019" name="Int. J. Syst. Evol. Microbiol.">
        <title>The Global Catalogue of Microorganisms (GCM) 10K type strain sequencing project: providing services to taxonomists for standard genome sequencing and annotation.</title>
        <authorList>
            <consortium name="The Broad Institute Genomics Platform"/>
            <consortium name="The Broad Institute Genome Sequencing Center for Infectious Disease"/>
            <person name="Wu L."/>
            <person name="Ma J."/>
        </authorList>
    </citation>
    <scope>NUCLEOTIDE SEQUENCE [LARGE SCALE GENOMIC DNA]</scope>
    <source>
        <strain evidence="3">KCTC 42423</strain>
    </source>
</reference>
<dbReference type="EMBL" id="JBHULX010000021">
    <property type="protein sequence ID" value="MFD2591524.1"/>
    <property type="molecule type" value="Genomic_DNA"/>
</dbReference>
<evidence type="ECO:0000313" key="3">
    <source>
        <dbReference type="Proteomes" id="UP001597459"/>
    </source>
</evidence>
<sequence>MIRIMILLMMLFVNSLFAQDFQGVAIYQSSSKMDLDIGESAAPSGMKEQLEAMLIKQFQKEYRLDFSIHESIYQEEKQLENPASNQGVKMIVIGSGGGEVLYKNTKESRYVSSNDIFGKQFLIKDTLRKNKWELTNETKKIGNYLCYKATRKVESIEIRNITINGEKEKAKEKKKEQLITAWYTPLIPVSNGPSMYGGLPGLILEVNDGKQTMLCKKIVINPKNKVTIKEPAKGKVVTQERFNEIMNKKIEEMKIHSSHRSGDGGIEIKIGG</sequence>
<dbReference type="InterPro" id="IPR005901">
    <property type="entry name" value="GLPGLI"/>
</dbReference>
<organism evidence="2 3">
    <name type="scientific">Aquimarina hainanensis</name>
    <dbReference type="NCBI Taxonomy" id="1578017"/>
    <lineage>
        <taxon>Bacteria</taxon>
        <taxon>Pseudomonadati</taxon>
        <taxon>Bacteroidota</taxon>
        <taxon>Flavobacteriia</taxon>
        <taxon>Flavobacteriales</taxon>
        <taxon>Flavobacteriaceae</taxon>
        <taxon>Aquimarina</taxon>
    </lineage>
</organism>
<feature type="chain" id="PRO_5045104680" evidence="1">
    <location>
        <begin position="19"/>
        <end position="272"/>
    </location>
</feature>
<dbReference type="NCBIfam" id="TIGR01200">
    <property type="entry name" value="GLPGLI"/>
    <property type="match status" value="1"/>
</dbReference>
<dbReference type="RefSeq" id="WP_176028774.1">
    <property type="nucleotide sequence ID" value="NZ_JBHSJV010000001.1"/>
</dbReference>
<name>A0ABW5N9G2_9FLAO</name>
<feature type="signal peptide" evidence="1">
    <location>
        <begin position="1"/>
        <end position="18"/>
    </location>
</feature>
<gene>
    <name evidence="2" type="ORF">ACFSTE_11865</name>
</gene>
<keyword evidence="3" id="KW-1185">Reference proteome</keyword>
<keyword evidence="1" id="KW-0732">Signal</keyword>
<accession>A0ABW5N9G2</accession>
<evidence type="ECO:0000313" key="2">
    <source>
        <dbReference type="EMBL" id="MFD2591524.1"/>
    </source>
</evidence>